<dbReference type="UniPathway" id="UPA00035">
    <property type="reaction ID" value="UER00040"/>
</dbReference>
<dbReference type="NCBIfam" id="TIGR00566">
    <property type="entry name" value="trpG_papA"/>
    <property type="match status" value="1"/>
</dbReference>
<evidence type="ECO:0000256" key="4">
    <source>
        <dbReference type="ARBA" id="ARBA00004664"/>
    </source>
</evidence>
<keyword evidence="18" id="KW-0456">Lyase</keyword>
<evidence type="ECO:0000256" key="2">
    <source>
        <dbReference type="ARBA" id="ARBA00001633"/>
    </source>
</evidence>
<evidence type="ECO:0000259" key="22">
    <source>
        <dbReference type="Pfam" id="PF00117"/>
    </source>
</evidence>
<comment type="catalytic activity">
    <reaction evidence="2">
        <text>1-(2-carboxyphenylamino)-1-deoxy-D-ribulose 5-phosphate + H(+) = (1S,2R)-1-C-(indol-3-yl)glycerol 3-phosphate + CO2 + H2O</text>
        <dbReference type="Rhea" id="RHEA:23476"/>
        <dbReference type="ChEBI" id="CHEBI:15377"/>
        <dbReference type="ChEBI" id="CHEBI:15378"/>
        <dbReference type="ChEBI" id="CHEBI:16526"/>
        <dbReference type="ChEBI" id="CHEBI:58613"/>
        <dbReference type="ChEBI" id="CHEBI:58866"/>
        <dbReference type="EC" id="4.1.1.48"/>
    </reaction>
</comment>
<keyword evidence="17" id="KW-0413">Isomerase</keyword>
<dbReference type="Proteomes" id="UP000232875">
    <property type="component" value="Unassembled WGS sequence"/>
</dbReference>
<comment type="pathway">
    <text evidence="6">Amino-acid biosynthesis; L-tryptophan biosynthesis; L-tryptophan from chorismate: step 1/5.</text>
</comment>
<dbReference type="PRINTS" id="PR00096">
    <property type="entry name" value="GATASE"/>
</dbReference>
<dbReference type="InterPro" id="IPR017926">
    <property type="entry name" value="GATASE"/>
</dbReference>
<evidence type="ECO:0000259" key="23">
    <source>
        <dbReference type="Pfam" id="PF00218"/>
    </source>
</evidence>
<dbReference type="PROSITE" id="PS00614">
    <property type="entry name" value="IGPS"/>
    <property type="match status" value="1"/>
</dbReference>
<dbReference type="GO" id="GO:0004425">
    <property type="term" value="F:indole-3-glycerol-phosphate synthase activity"/>
    <property type="evidence" value="ECO:0007669"/>
    <property type="project" value="UniProtKB-EC"/>
</dbReference>
<evidence type="ECO:0000256" key="21">
    <source>
        <dbReference type="ARBA" id="ARBA00082672"/>
    </source>
</evidence>
<dbReference type="Pfam" id="PF00697">
    <property type="entry name" value="PRAI"/>
    <property type="match status" value="1"/>
</dbReference>
<evidence type="ECO:0000256" key="6">
    <source>
        <dbReference type="ARBA" id="ARBA00004873"/>
    </source>
</evidence>
<evidence type="ECO:0000256" key="20">
    <source>
        <dbReference type="ARBA" id="ARBA00047683"/>
    </source>
</evidence>
<dbReference type="CDD" id="cd00405">
    <property type="entry name" value="PRAI"/>
    <property type="match status" value="1"/>
</dbReference>
<dbReference type="GO" id="GO:0004049">
    <property type="term" value="F:anthranilate synthase activity"/>
    <property type="evidence" value="ECO:0007669"/>
    <property type="project" value="UniProtKB-EC"/>
</dbReference>
<name>A0A2N1JHE3_9BASI</name>
<dbReference type="InterPro" id="IPR001240">
    <property type="entry name" value="PRAI_dom"/>
</dbReference>
<dbReference type="SUPFAM" id="SSF52317">
    <property type="entry name" value="Class I glutamine amidotransferase-like"/>
    <property type="match status" value="1"/>
</dbReference>
<evidence type="ECO:0000256" key="16">
    <source>
        <dbReference type="ARBA" id="ARBA00023141"/>
    </source>
</evidence>
<keyword evidence="26" id="KW-1185">Reference proteome</keyword>
<dbReference type="InterPro" id="IPR013798">
    <property type="entry name" value="Indole-3-glycerol_P_synth_dom"/>
</dbReference>
<dbReference type="InterPro" id="IPR029062">
    <property type="entry name" value="Class_I_gatase-like"/>
</dbReference>
<protein>
    <recommendedName>
        <fullName evidence="12">Anthranilate synthase component 2</fullName>
        <ecNumber evidence="9">4.1.1.48</ecNumber>
        <ecNumber evidence="8">4.1.3.27</ecNumber>
        <ecNumber evidence="10">5.3.1.24</ecNumber>
    </recommendedName>
    <alternativeName>
        <fullName evidence="21">Anthranilate synthase, glutamine amidotransferase component</fullName>
    </alternativeName>
    <alternativeName>
        <fullName evidence="11">Multifunctional tryptophan biosynthesis protein</fullName>
    </alternativeName>
</protein>
<dbReference type="PANTHER" id="PTHR43418">
    <property type="entry name" value="MULTIFUNCTIONAL TRYPTOPHAN BIOSYNTHESIS PROTEIN-RELATED"/>
    <property type="match status" value="1"/>
</dbReference>
<gene>
    <name evidence="25" type="primary">TRP1</name>
    <name evidence="25" type="ORF">MVES_000570</name>
</gene>
<comment type="subunit">
    <text evidence="7">Tetramer of two components I and two components II.</text>
</comment>
<dbReference type="InterPro" id="IPR013785">
    <property type="entry name" value="Aldolase_TIM"/>
</dbReference>
<dbReference type="InterPro" id="IPR050472">
    <property type="entry name" value="Anth_synth/Amidotransfase"/>
</dbReference>
<comment type="pathway">
    <text evidence="4">Amino-acid biosynthesis; L-tryptophan biosynthesis; L-tryptophan from chorismate: step 3/5.</text>
</comment>
<dbReference type="GO" id="GO:0000162">
    <property type="term" value="P:L-tryptophan biosynthetic process"/>
    <property type="evidence" value="ECO:0007669"/>
    <property type="project" value="UniProtKB-UniPathway"/>
</dbReference>
<dbReference type="EC" id="4.1.3.27" evidence="8"/>
<dbReference type="Gene3D" id="3.40.50.880">
    <property type="match status" value="1"/>
</dbReference>
<evidence type="ECO:0000313" key="26">
    <source>
        <dbReference type="Proteomes" id="UP000232875"/>
    </source>
</evidence>
<evidence type="ECO:0000256" key="14">
    <source>
        <dbReference type="ARBA" id="ARBA00022822"/>
    </source>
</evidence>
<proteinExistence type="inferred from homology"/>
<evidence type="ECO:0000256" key="18">
    <source>
        <dbReference type="ARBA" id="ARBA00023239"/>
    </source>
</evidence>
<comment type="catalytic activity">
    <reaction evidence="1">
        <text>N-(5-phospho-beta-D-ribosyl)anthranilate = 1-(2-carboxyphenylamino)-1-deoxy-D-ribulose 5-phosphate</text>
        <dbReference type="Rhea" id="RHEA:21540"/>
        <dbReference type="ChEBI" id="CHEBI:18277"/>
        <dbReference type="ChEBI" id="CHEBI:58613"/>
        <dbReference type="EC" id="5.3.1.24"/>
    </reaction>
</comment>
<dbReference type="GO" id="GO:0005829">
    <property type="term" value="C:cytosol"/>
    <property type="evidence" value="ECO:0007669"/>
    <property type="project" value="TreeGrafter"/>
</dbReference>
<evidence type="ECO:0000256" key="7">
    <source>
        <dbReference type="ARBA" id="ARBA00011743"/>
    </source>
</evidence>
<dbReference type="Pfam" id="PF00218">
    <property type="entry name" value="IGPS"/>
    <property type="match status" value="1"/>
</dbReference>
<dbReference type="AlphaFoldDB" id="A0A2N1JHE3"/>
<dbReference type="FunFam" id="3.20.20.70:FF:000136">
    <property type="entry name" value="Multifunctional tryptophan biosynthesis protein"/>
    <property type="match status" value="1"/>
</dbReference>
<dbReference type="GO" id="GO:0004640">
    <property type="term" value="F:phosphoribosylanthranilate isomerase activity"/>
    <property type="evidence" value="ECO:0007669"/>
    <property type="project" value="UniProtKB-EC"/>
</dbReference>
<dbReference type="CDD" id="cd01743">
    <property type="entry name" value="GATase1_Anthranilate_Synthase"/>
    <property type="match status" value="1"/>
</dbReference>
<comment type="function">
    <text evidence="3">Trifunctional enzyme bearing the Gln amidotransferase (GATase) domain of anthranilate synthase, indole-glycerolphosphate synthase, and phosphoribosylanthranilate isomerase activities.</text>
</comment>
<keyword evidence="14" id="KW-0822">Tryptophan biosynthesis</keyword>
<evidence type="ECO:0000256" key="13">
    <source>
        <dbReference type="ARBA" id="ARBA00022605"/>
    </source>
</evidence>
<accession>A0A2N1JHE3</accession>
<dbReference type="PROSITE" id="PS51273">
    <property type="entry name" value="GATASE_TYPE_1"/>
    <property type="match status" value="1"/>
</dbReference>
<keyword evidence="15" id="KW-0315">Glutamine amidotransferase</keyword>
<evidence type="ECO:0000256" key="19">
    <source>
        <dbReference type="ARBA" id="ARBA00023268"/>
    </source>
</evidence>
<dbReference type="Pfam" id="PF00117">
    <property type="entry name" value="GATase"/>
    <property type="match status" value="1"/>
</dbReference>
<evidence type="ECO:0000313" key="25">
    <source>
        <dbReference type="EMBL" id="PKI85948.1"/>
    </source>
</evidence>
<dbReference type="CDD" id="cd00331">
    <property type="entry name" value="IGPS"/>
    <property type="match status" value="1"/>
</dbReference>
<evidence type="ECO:0000256" key="11">
    <source>
        <dbReference type="ARBA" id="ARBA00018819"/>
    </source>
</evidence>
<keyword evidence="16" id="KW-0057">Aromatic amino acid biosynthesis</keyword>
<organism evidence="25 26">
    <name type="scientific">Malassezia vespertilionis</name>
    <dbReference type="NCBI Taxonomy" id="2020962"/>
    <lineage>
        <taxon>Eukaryota</taxon>
        <taxon>Fungi</taxon>
        <taxon>Dikarya</taxon>
        <taxon>Basidiomycota</taxon>
        <taxon>Ustilaginomycotina</taxon>
        <taxon>Malasseziomycetes</taxon>
        <taxon>Malasseziales</taxon>
        <taxon>Malasseziaceae</taxon>
        <taxon>Malassezia</taxon>
    </lineage>
</organism>
<dbReference type="EC" id="5.3.1.24" evidence="10"/>
<dbReference type="PRINTS" id="PR00097">
    <property type="entry name" value="ANTSNTHASEII"/>
</dbReference>
<feature type="domain" description="Glutamine amidotransferase" evidence="22">
    <location>
        <begin position="26"/>
        <end position="210"/>
    </location>
</feature>
<comment type="pathway">
    <text evidence="5">Amino-acid biosynthesis; L-tryptophan biosynthesis; L-tryptophan from chorismate: step 4/5.</text>
</comment>
<keyword evidence="19" id="KW-0511">Multifunctional enzyme</keyword>
<dbReference type="FunFam" id="3.40.50.880:FF:000003">
    <property type="entry name" value="Anthranilate synthase component II"/>
    <property type="match status" value="1"/>
</dbReference>
<dbReference type="EC" id="4.1.1.48" evidence="9"/>
<evidence type="ECO:0000256" key="12">
    <source>
        <dbReference type="ARBA" id="ARBA00020654"/>
    </source>
</evidence>
<evidence type="ECO:0000256" key="1">
    <source>
        <dbReference type="ARBA" id="ARBA00001164"/>
    </source>
</evidence>
<dbReference type="EMBL" id="KZ454987">
    <property type="protein sequence ID" value="PKI85948.1"/>
    <property type="molecule type" value="Genomic_DNA"/>
</dbReference>
<sequence length="778" mass="84609">MASLEEGEDGRIVIPGRDSSEQGVTVLIDNYDSFTFNVAQYLVELGANVVIFRNDRVTLETLDALQPVNLVISPGPGHPMTDSGISIHAIRHFGGKIPIMGICMGLQCMIAGAGGIVEYAGEVFHGKTSEVTHDMRGLFSGMPKAPFTATRYHSLAANIKAMPHDYVETSHVESGVIMGVRHKTYTIESVQYHPESIISEHGKTLFANFLSWRGGTWAENPIANVAVQAAPHARETILERIYKQRTLDVQEARKLPGRSMDDLERCLALQLDPPQIAFPERLMRGTNGSVGVMAELKRASPSKGDIDVSAIAGAQALAYARSGANVISVLTEPHWFKGSLEDMALARQAVAHFPNRPAILRKEFIVDEYQIAEARLHGADTVLLIVAMLDDGKLRALYEYAMRLGMDPLVEVNTDAEMQRALVLRPRVIGVNNRNLHTFDVDMNNTSKLAKAALEQGTILAALSGIQSRADVEEYEANGVHAVLVGEALMRANDKRLFIATLQGRTLALQPQPRRLAKVCGLKTVEAALKAAKHGADMLGIILAKGTRRSVTMDQAASIVAAVHASAPRVQTKLEAPPPNLAPADWFAWHATQLADAASKRPLLIGVFRNQPLEEIVETASVLRLDGVQIHGRMEPLEWARFLPGVFVLRVFHVPAHMDRYVRGEHRALDEATRPGQHHIILLDTLGKTSASDGGSGTTFDWHVARQLAEDDPVAAYEHTASRPMLPFILAGGLTPANVQQALEVSGAFGVDSSSGVESDGEKDLHKIGKYLVHAKAT</sequence>
<dbReference type="InterPro" id="IPR011060">
    <property type="entry name" value="RibuloseP-bd_barrel"/>
</dbReference>
<evidence type="ECO:0000256" key="3">
    <source>
        <dbReference type="ARBA" id="ARBA00003272"/>
    </source>
</evidence>
<dbReference type="OrthoDB" id="524799at2759"/>
<evidence type="ECO:0000256" key="9">
    <source>
        <dbReference type="ARBA" id="ARBA00012362"/>
    </source>
</evidence>
<evidence type="ECO:0000256" key="15">
    <source>
        <dbReference type="ARBA" id="ARBA00022962"/>
    </source>
</evidence>
<dbReference type="SUPFAM" id="SSF51366">
    <property type="entry name" value="Ribulose-phoshate binding barrel"/>
    <property type="match status" value="2"/>
</dbReference>
<comment type="catalytic activity">
    <reaction evidence="20">
        <text>chorismate + L-glutamine = anthranilate + pyruvate + L-glutamate + H(+)</text>
        <dbReference type="Rhea" id="RHEA:21732"/>
        <dbReference type="ChEBI" id="CHEBI:15361"/>
        <dbReference type="ChEBI" id="CHEBI:15378"/>
        <dbReference type="ChEBI" id="CHEBI:16567"/>
        <dbReference type="ChEBI" id="CHEBI:29748"/>
        <dbReference type="ChEBI" id="CHEBI:29985"/>
        <dbReference type="ChEBI" id="CHEBI:58359"/>
        <dbReference type="EC" id="4.1.3.27"/>
    </reaction>
</comment>
<evidence type="ECO:0000256" key="5">
    <source>
        <dbReference type="ARBA" id="ARBA00004696"/>
    </source>
</evidence>
<evidence type="ECO:0000259" key="24">
    <source>
        <dbReference type="Pfam" id="PF00697"/>
    </source>
</evidence>
<keyword evidence="13" id="KW-0028">Amino-acid biosynthesis</keyword>
<dbReference type="Gene3D" id="3.20.20.70">
    <property type="entry name" value="Aldolase class I"/>
    <property type="match status" value="2"/>
</dbReference>
<evidence type="ECO:0000256" key="17">
    <source>
        <dbReference type="ARBA" id="ARBA00023235"/>
    </source>
</evidence>
<dbReference type="InterPro" id="IPR006221">
    <property type="entry name" value="TrpG/PapA_dom"/>
</dbReference>
<evidence type="ECO:0000256" key="8">
    <source>
        <dbReference type="ARBA" id="ARBA00012266"/>
    </source>
</evidence>
<dbReference type="InterPro" id="IPR001468">
    <property type="entry name" value="Indole-3-GlycerolPSynthase_CS"/>
</dbReference>
<feature type="domain" description="N-(5'phosphoribosyl) anthranilate isomerase (PRAI)" evidence="24">
    <location>
        <begin position="571"/>
        <end position="771"/>
    </location>
</feature>
<dbReference type="STRING" id="2020962.A0A2N1JHE3"/>
<dbReference type="HAMAP" id="MF_00135">
    <property type="entry name" value="PRAI"/>
    <property type="match status" value="1"/>
</dbReference>
<reference evidence="25 26" key="1">
    <citation type="submission" date="2017-10" db="EMBL/GenBank/DDBJ databases">
        <title>A novel species of cold-tolerant Malassezia isolated from bats.</title>
        <authorList>
            <person name="Lorch J.M."/>
            <person name="Palmer J.M."/>
            <person name="Vanderwolf K.J."/>
            <person name="Schmidt K.Z."/>
            <person name="Verant M.L."/>
            <person name="Weller T.J."/>
            <person name="Blehert D.S."/>
        </authorList>
    </citation>
    <scope>NUCLEOTIDE SEQUENCE [LARGE SCALE GENOMIC DNA]</scope>
    <source>
        <strain evidence="25 26">NWHC:44797-103</strain>
    </source>
</reference>
<evidence type="ECO:0000256" key="10">
    <source>
        <dbReference type="ARBA" id="ARBA00012572"/>
    </source>
</evidence>
<dbReference type="PANTHER" id="PTHR43418:SF4">
    <property type="entry name" value="MULTIFUNCTIONAL TRYPTOPHAN BIOSYNTHESIS PROTEIN"/>
    <property type="match status" value="1"/>
</dbReference>
<feature type="domain" description="Indole-3-glycerol phosphate synthase" evidence="23">
    <location>
        <begin position="238"/>
        <end position="502"/>
    </location>
</feature>